<protein>
    <submittedName>
        <fullName evidence="1">Uncharacterized protein</fullName>
    </submittedName>
</protein>
<dbReference type="AlphaFoldDB" id="A0A3N4KR62"/>
<sequence>MLTIDWPVTWRCIEIEILVEIEMEVEVLEAGGGGGRWGVAGSVIWPVPSKPELLIERLIVSISTKHRLYRQYCVYGA</sequence>
<evidence type="ECO:0000313" key="1">
    <source>
        <dbReference type="EMBL" id="RPB08255.1"/>
    </source>
</evidence>
<reference evidence="1 2" key="1">
    <citation type="journal article" date="2018" name="Nat. Ecol. Evol.">
        <title>Pezizomycetes genomes reveal the molecular basis of ectomycorrhizal truffle lifestyle.</title>
        <authorList>
            <person name="Murat C."/>
            <person name="Payen T."/>
            <person name="Noel B."/>
            <person name="Kuo A."/>
            <person name="Morin E."/>
            <person name="Chen J."/>
            <person name="Kohler A."/>
            <person name="Krizsan K."/>
            <person name="Balestrini R."/>
            <person name="Da Silva C."/>
            <person name="Montanini B."/>
            <person name="Hainaut M."/>
            <person name="Levati E."/>
            <person name="Barry K.W."/>
            <person name="Belfiori B."/>
            <person name="Cichocki N."/>
            <person name="Clum A."/>
            <person name="Dockter R.B."/>
            <person name="Fauchery L."/>
            <person name="Guy J."/>
            <person name="Iotti M."/>
            <person name="Le Tacon F."/>
            <person name="Lindquist E.A."/>
            <person name="Lipzen A."/>
            <person name="Malagnac F."/>
            <person name="Mello A."/>
            <person name="Molinier V."/>
            <person name="Miyauchi S."/>
            <person name="Poulain J."/>
            <person name="Riccioni C."/>
            <person name="Rubini A."/>
            <person name="Sitrit Y."/>
            <person name="Splivallo R."/>
            <person name="Traeger S."/>
            <person name="Wang M."/>
            <person name="Zifcakova L."/>
            <person name="Wipf D."/>
            <person name="Zambonelli A."/>
            <person name="Paolocci F."/>
            <person name="Nowrousian M."/>
            <person name="Ottonello S."/>
            <person name="Baldrian P."/>
            <person name="Spatafora J.W."/>
            <person name="Henrissat B."/>
            <person name="Nagy L.G."/>
            <person name="Aury J.M."/>
            <person name="Wincker P."/>
            <person name="Grigoriev I.V."/>
            <person name="Bonfante P."/>
            <person name="Martin F.M."/>
        </authorList>
    </citation>
    <scope>NUCLEOTIDE SEQUENCE [LARGE SCALE GENOMIC DNA]</scope>
    <source>
        <strain evidence="1 2">CCBAS932</strain>
    </source>
</reference>
<evidence type="ECO:0000313" key="2">
    <source>
        <dbReference type="Proteomes" id="UP000277580"/>
    </source>
</evidence>
<dbReference type="EMBL" id="ML119166">
    <property type="protein sequence ID" value="RPB08255.1"/>
    <property type="molecule type" value="Genomic_DNA"/>
</dbReference>
<gene>
    <name evidence="1" type="ORF">P167DRAFT_539452</name>
</gene>
<dbReference type="Proteomes" id="UP000277580">
    <property type="component" value="Unassembled WGS sequence"/>
</dbReference>
<organism evidence="1 2">
    <name type="scientific">Morchella conica CCBAS932</name>
    <dbReference type="NCBI Taxonomy" id="1392247"/>
    <lineage>
        <taxon>Eukaryota</taxon>
        <taxon>Fungi</taxon>
        <taxon>Dikarya</taxon>
        <taxon>Ascomycota</taxon>
        <taxon>Pezizomycotina</taxon>
        <taxon>Pezizomycetes</taxon>
        <taxon>Pezizales</taxon>
        <taxon>Morchellaceae</taxon>
        <taxon>Morchella</taxon>
    </lineage>
</organism>
<proteinExistence type="predicted"/>
<keyword evidence="2" id="KW-1185">Reference proteome</keyword>
<accession>A0A3N4KR62</accession>
<dbReference type="InParanoid" id="A0A3N4KR62"/>
<name>A0A3N4KR62_9PEZI</name>